<comment type="caution">
    <text evidence="1">The sequence shown here is derived from an EMBL/GenBank/DDBJ whole genome shotgun (WGS) entry which is preliminary data.</text>
</comment>
<protein>
    <submittedName>
        <fullName evidence="1">Uncharacterized protein</fullName>
    </submittedName>
</protein>
<dbReference type="AlphaFoldDB" id="A0A0F9AT40"/>
<dbReference type="EMBL" id="LAZR01041138">
    <property type="protein sequence ID" value="KKL12744.1"/>
    <property type="molecule type" value="Genomic_DNA"/>
</dbReference>
<gene>
    <name evidence="1" type="ORF">LCGC14_2532710</name>
</gene>
<proteinExistence type="predicted"/>
<name>A0A0F9AT40_9ZZZZ</name>
<organism evidence="1">
    <name type="scientific">marine sediment metagenome</name>
    <dbReference type="NCBI Taxonomy" id="412755"/>
    <lineage>
        <taxon>unclassified sequences</taxon>
        <taxon>metagenomes</taxon>
        <taxon>ecological metagenomes</taxon>
    </lineage>
</organism>
<accession>A0A0F9AT40</accession>
<sequence length="122" mass="14019">MDDDIRKTFLELNKRVTELEEVQGAHRALISRHQSALKTVAQIMEIGAMWTLIAQRPIARRKTLTHVLDDVGELRWSGKTVAAALRWLYEQEIDLIELHGTEASERFKVHFQPLSTAEQEDA</sequence>
<evidence type="ECO:0000313" key="1">
    <source>
        <dbReference type="EMBL" id="KKL12744.1"/>
    </source>
</evidence>
<reference evidence="1" key="1">
    <citation type="journal article" date="2015" name="Nature">
        <title>Complex archaea that bridge the gap between prokaryotes and eukaryotes.</title>
        <authorList>
            <person name="Spang A."/>
            <person name="Saw J.H."/>
            <person name="Jorgensen S.L."/>
            <person name="Zaremba-Niedzwiedzka K."/>
            <person name="Martijn J."/>
            <person name="Lind A.E."/>
            <person name="van Eijk R."/>
            <person name="Schleper C."/>
            <person name="Guy L."/>
            <person name="Ettema T.J."/>
        </authorList>
    </citation>
    <scope>NUCLEOTIDE SEQUENCE</scope>
</reference>